<dbReference type="EC" id="3.1.3.48" evidence="1"/>
<dbReference type="PANTHER" id="PTHR19134">
    <property type="entry name" value="RECEPTOR-TYPE TYROSINE-PROTEIN PHOSPHATASE"/>
    <property type="match status" value="1"/>
</dbReference>
<organism evidence="4 5">
    <name type="scientific">Sphenodon punctatus</name>
    <name type="common">Tuatara</name>
    <name type="synonym">Hatteria punctata</name>
    <dbReference type="NCBI Taxonomy" id="8508"/>
    <lineage>
        <taxon>Eukaryota</taxon>
        <taxon>Metazoa</taxon>
        <taxon>Chordata</taxon>
        <taxon>Craniata</taxon>
        <taxon>Vertebrata</taxon>
        <taxon>Euteleostomi</taxon>
        <taxon>Lepidosauria</taxon>
        <taxon>Sphenodontia</taxon>
        <taxon>Sphenodontidae</taxon>
        <taxon>Sphenodon</taxon>
    </lineage>
</organism>
<dbReference type="AlphaFoldDB" id="A0A8D0GVF1"/>
<evidence type="ECO:0000313" key="4">
    <source>
        <dbReference type="Ensembl" id="ENSSPUP00000010293.1"/>
    </source>
</evidence>
<dbReference type="GO" id="GO:0004725">
    <property type="term" value="F:protein tyrosine phosphatase activity"/>
    <property type="evidence" value="ECO:0007669"/>
    <property type="project" value="UniProtKB-EC"/>
</dbReference>
<accession>A0A8D0GVF1</accession>
<proteinExistence type="predicted"/>
<dbReference type="Gene3D" id="3.90.190.10">
    <property type="entry name" value="Protein tyrosine phosphatase superfamily"/>
    <property type="match status" value="1"/>
</dbReference>
<dbReference type="InterPro" id="IPR029021">
    <property type="entry name" value="Prot-tyrosine_phosphatase-like"/>
</dbReference>
<dbReference type="GeneTree" id="ENSGT00940000164079"/>
<evidence type="ECO:0000256" key="1">
    <source>
        <dbReference type="ARBA" id="ARBA00013064"/>
    </source>
</evidence>
<dbReference type="Proteomes" id="UP000694392">
    <property type="component" value="Unplaced"/>
</dbReference>
<dbReference type="SUPFAM" id="SSF52799">
    <property type="entry name" value="(Phosphotyrosine protein) phosphatases II"/>
    <property type="match status" value="1"/>
</dbReference>
<evidence type="ECO:0000259" key="3">
    <source>
        <dbReference type="PROSITE" id="PS50055"/>
    </source>
</evidence>
<sequence length="62" mass="7109">QLDGEPHSDYINANFIPGYSSPQEFIATQGPLKKTLEDFWRLVWEQHVCTIVMLTVGMENGR</sequence>
<reference evidence="4" key="2">
    <citation type="submission" date="2025-09" db="UniProtKB">
        <authorList>
            <consortium name="Ensembl"/>
        </authorList>
    </citation>
    <scope>IDENTIFICATION</scope>
</reference>
<keyword evidence="2" id="KW-0904">Protein phosphatase</keyword>
<dbReference type="Ensembl" id="ENSSPUT00000010983.1">
    <property type="protein sequence ID" value="ENSSPUP00000010293.1"/>
    <property type="gene ID" value="ENSSPUG00000007969.1"/>
</dbReference>
<dbReference type="InterPro" id="IPR050348">
    <property type="entry name" value="Protein-Tyr_Phosphatase"/>
</dbReference>
<reference evidence="4" key="1">
    <citation type="submission" date="2025-08" db="UniProtKB">
        <authorList>
            <consortium name="Ensembl"/>
        </authorList>
    </citation>
    <scope>IDENTIFICATION</scope>
</reference>
<protein>
    <recommendedName>
        <fullName evidence="1">protein-tyrosine-phosphatase</fullName>
        <ecNumber evidence="1">3.1.3.48</ecNumber>
    </recommendedName>
</protein>
<keyword evidence="2" id="KW-0378">Hydrolase</keyword>
<dbReference type="InterPro" id="IPR000242">
    <property type="entry name" value="PTP_cat"/>
</dbReference>
<name>A0A8D0GVF1_SPHPU</name>
<dbReference type="Pfam" id="PF00102">
    <property type="entry name" value="Y_phosphatase"/>
    <property type="match status" value="1"/>
</dbReference>
<dbReference type="PRINTS" id="PR00700">
    <property type="entry name" value="PRTYPHPHTASE"/>
</dbReference>
<dbReference type="PANTHER" id="PTHR19134:SF331">
    <property type="entry name" value="RECEPTOR-TYPE TYROSINE-PROTEIN PHOSPHATASE V"/>
    <property type="match status" value="1"/>
</dbReference>
<feature type="domain" description="Tyrosine-protein phosphatase" evidence="3">
    <location>
        <begin position="1"/>
        <end position="62"/>
    </location>
</feature>
<dbReference type="PROSITE" id="PS50055">
    <property type="entry name" value="TYR_PHOSPHATASE_PTP"/>
    <property type="match status" value="1"/>
</dbReference>
<keyword evidence="5" id="KW-1185">Reference proteome</keyword>
<evidence type="ECO:0000256" key="2">
    <source>
        <dbReference type="ARBA" id="ARBA00022912"/>
    </source>
</evidence>
<evidence type="ECO:0000313" key="5">
    <source>
        <dbReference type="Proteomes" id="UP000694392"/>
    </source>
</evidence>